<gene>
    <name evidence="3" type="ORF">SYNPS1DRAFT_30085</name>
</gene>
<dbReference type="InterPro" id="IPR001736">
    <property type="entry name" value="PLipase_D/transphosphatidylase"/>
</dbReference>
<feature type="compositionally biased region" description="Basic and acidic residues" evidence="1">
    <location>
        <begin position="47"/>
        <end position="65"/>
    </location>
</feature>
<dbReference type="EMBL" id="KZ990419">
    <property type="protein sequence ID" value="RKP24144.1"/>
    <property type="molecule type" value="Genomic_DNA"/>
</dbReference>
<feature type="domain" description="PLD phosphodiesterase" evidence="2">
    <location>
        <begin position="437"/>
        <end position="464"/>
    </location>
</feature>
<sequence>MHGCHIVRKRRLAILLVGAAFFWLTAAAATTQDLFSLRQNAPMPERSMPDLRRLPPSKKREEDYLNKPYSGSVNFPRDLSPLAKKIYDAVLKAARKRPKLSTVHVDDIATAGEVTEVAVSLTSGPKDKVCQDIYANTILRAKEEVLIQTYFYAPKKKHGSESSPETKPIRVILTVDSQSLIVYGSNLNKNAFYMSTTWNELPPSAYFDMSRLKGLDVRIFLFHNYPLGSIHSKNIIVDGQWSCIGSKNLDNEGTQELGIQMYGPVSRVMRRDFFRLLKGYKVPEVELRTPEPVKEMGMAPMIVVGKAAQRGIPGFNSFDSPQNVAWKTVFEKAEKKVFILTPNFNVPEFFKAAIDMVKRGKAFTLVVSRKMLNFGQHLSKAAGSKGTNHEVANQFYDYIDAHPEVAERVKVLYFSPKDEVVEDRNVTEEERMRKKKAENSSHVKLMIADGKLLIVGSGNMDQQSAYYSQEFNLVIDDGVVTENVRRALKEEMRKEDVSFKPTNVRKGN</sequence>
<organism evidence="3 4">
    <name type="scientific">Syncephalis pseudoplumigaleata</name>
    <dbReference type="NCBI Taxonomy" id="1712513"/>
    <lineage>
        <taxon>Eukaryota</taxon>
        <taxon>Fungi</taxon>
        <taxon>Fungi incertae sedis</taxon>
        <taxon>Zoopagomycota</taxon>
        <taxon>Zoopagomycotina</taxon>
        <taxon>Zoopagomycetes</taxon>
        <taxon>Zoopagales</taxon>
        <taxon>Piptocephalidaceae</taxon>
        <taxon>Syncephalis</taxon>
    </lineage>
</organism>
<dbReference type="CDD" id="cd00138">
    <property type="entry name" value="PLDc_SF"/>
    <property type="match status" value="1"/>
</dbReference>
<feature type="domain" description="PLD phosphodiesterase" evidence="2">
    <location>
        <begin position="226"/>
        <end position="253"/>
    </location>
</feature>
<feature type="region of interest" description="Disordered" evidence="1">
    <location>
        <begin position="40"/>
        <end position="66"/>
    </location>
</feature>
<dbReference type="PANTHER" id="PTHR21248:SF11">
    <property type="entry name" value="PLD PHOSPHODIESTERASE DOMAIN-CONTAINING PROTEIN"/>
    <property type="match status" value="1"/>
</dbReference>
<name>A0A4P9YW59_9FUNG</name>
<dbReference type="SMART" id="SM00155">
    <property type="entry name" value="PLDc"/>
    <property type="match status" value="2"/>
</dbReference>
<accession>A0A4P9YW59</accession>
<proteinExistence type="predicted"/>
<dbReference type="OrthoDB" id="9997422at2759"/>
<dbReference type="GO" id="GO:0032049">
    <property type="term" value="P:cardiolipin biosynthetic process"/>
    <property type="evidence" value="ECO:0007669"/>
    <property type="project" value="UniProtKB-ARBA"/>
</dbReference>
<dbReference type="Pfam" id="PF13091">
    <property type="entry name" value="PLDc_2"/>
    <property type="match status" value="2"/>
</dbReference>
<dbReference type="GO" id="GO:0030572">
    <property type="term" value="F:phosphatidyltransferase activity"/>
    <property type="evidence" value="ECO:0007669"/>
    <property type="project" value="UniProtKB-ARBA"/>
</dbReference>
<dbReference type="Proteomes" id="UP000278143">
    <property type="component" value="Unassembled WGS sequence"/>
</dbReference>
<evidence type="ECO:0000259" key="2">
    <source>
        <dbReference type="PROSITE" id="PS50035"/>
    </source>
</evidence>
<evidence type="ECO:0000313" key="3">
    <source>
        <dbReference type="EMBL" id="RKP24144.1"/>
    </source>
</evidence>
<dbReference type="AlphaFoldDB" id="A0A4P9YW59"/>
<dbReference type="PANTHER" id="PTHR21248">
    <property type="entry name" value="CARDIOLIPIN SYNTHASE"/>
    <property type="match status" value="1"/>
</dbReference>
<dbReference type="SUPFAM" id="SSF56024">
    <property type="entry name" value="Phospholipase D/nuclease"/>
    <property type="match status" value="2"/>
</dbReference>
<evidence type="ECO:0000256" key="1">
    <source>
        <dbReference type="SAM" id="MobiDB-lite"/>
    </source>
</evidence>
<dbReference type="PROSITE" id="PS50035">
    <property type="entry name" value="PLD"/>
    <property type="match status" value="2"/>
</dbReference>
<dbReference type="InterPro" id="IPR025202">
    <property type="entry name" value="PLD-like_dom"/>
</dbReference>
<keyword evidence="4" id="KW-1185">Reference proteome</keyword>
<protein>
    <recommendedName>
        <fullName evidence="2">PLD phosphodiesterase domain-containing protein</fullName>
    </recommendedName>
</protein>
<evidence type="ECO:0000313" key="4">
    <source>
        <dbReference type="Proteomes" id="UP000278143"/>
    </source>
</evidence>
<dbReference type="Gene3D" id="3.30.870.10">
    <property type="entry name" value="Endonuclease Chain A"/>
    <property type="match status" value="2"/>
</dbReference>
<reference evidence="4" key="1">
    <citation type="journal article" date="2018" name="Nat. Microbiol.">
        <title>Leveraging single-cell genomics to expand the fungal tree of life.</title>
        <authorList>
            <person name="Ahrendt S.R."/>
            <person name="Quandt C.A."/>
            <person name="Ciobanu D."/>
            <person name="Clum A."/>
            <person name="Salamov A."/>
            <person name="Andreopoulos B."/>
            <person name="Cheng J.F."/>
            <person name="Woyke T."/>
            <person name="Pelin A."/>
            <person name="Henrissat B."/>
            <person name="Reynolds N.K."/>
            <person name="Benny G.L."/>
            <person name="Smith M.E."/>
            <person name="James T.Y."/>
            <person name="Grigoriev I.V."/>
        </authorList>
    </citation>
    <scope>NUCLEOTIDE SEQUENCE [LARGE SCALE GENOMIC DNA]</scope>
    <source>
        <strain evidence="4">Benny S71-1</strain>
    </source>
</reference>